<dbReference type="AlphaFoldDB" id="G2T291"/>
<feature type="transmembrane region" description="Helical" evidence="6">
    <location>
        <begin position="281"/>
        <end position="300"/>
    </location>
</feature>
<proteinExistence type="predicted"/>
<keyword evidence="4 6" id="KW-1133">Transmembrane helix</keyword>
<dbReference type="BioCyc" id="RHOM585394:G1H02-928-MONOMER"/>
<dbReference type="PANTHER" id="PTHR32196">
    <property type="entry name" value="ABC TRANSPORTER PERMEASE PROTEIN YPHD-RELATED-RELATED"/>
    <property type="match status" value="1"/>
</dbReference>
<dbReference type="CDD" id="cd06579">
    <property type="entry name" value="TM_PBP1_transp_AraH_like"/>
    <property type="match status" value="1"/>
</dbReference>
<dbReference type="OrthoDB" id="9789111at2"/>
<dbReference type="eggNOG" id="COG1172">
    <property type="taxonomic scope" value="Bacteria"/>
</dbReference>
<feature type="transmembrane region" description="Helical" evidence="6">
    <location>
        <begin position="119"/>
        <end position="137"/>
    </location>
</feature>
<dbReference type="Proteomes" id="UP000008178">
    <property type="component" value="Chromosome"/>
</dbReference>
<keyword evidence="8" id="KW-1185">Reference proteome</keyword>
<feature type="transmembrane region" description="Helical" evidence="6">
    <location>
        <begin position="306"/>
        <end position="325"/>
    </location>
</feature>
<dbReference type="HOGENOM" id="CLU_028880_0_2_9"/>
<evidence type="ECO:0000313" key="8">
    <source>
        <dbReference type="Proteomes" id="UP000008178"/>
    </source>
</evidence>
<feature type="transmembrane region" description="Helical" evidence="6">
    <location>
        <begin position="42"/>
        <end position="60"/>
    </location>
</feature>
<feature type="transmembrane region" description="Helical" evidence="6">
    <location>
        <begin position="257"/>
        <end position="274"/>
    </location>
</feature>
<evidence type="ECO:0000256" key="2">
    <source>
        <dbReference type="ARBA" id="ARBA00022475"/>
    </source>
</evidence>
<feature type="transmembrane region" description="Helical" evidence="6">
    <location>
        <begin position="174"/>
        <end position="193"/>
    </location>
</feature>
<organism evidence="7 8">
    <name type="scientific">Roseburia hominis (strain DSM 16839 / JCM 17582 / NCIMB 14029 / A2-183)</name>
    <dbReference type="NCBI Taxonomy" id="585394"/>
    <lineage>
        <taxon>Bacteria</taxon>
        <taxon>Bacillati</taxon>
        <taxon>Bacillota</taxon>
        <taxon>Clostridia</taxon>
        <taxon>Lachnospirales</taxon>
        <taxon>Lachnospiraceae</taxon>
        <taxon>Roseburia</taxon>
    </lineage>
</organism>
<dbReference type="KEGG" id="rho:RHOM_04570"/>
<evidence type="ECO:0000256" key="6">
    <source>
        <dbReference type="SAM" id="Phobius"/>
    </source>
</evidence>
<accession>G2T291</accession>
<keyword evidence="3 6" id="KW-0812">Transmembrane</keyword>
<protein>
    <submittedName>
        <fullName evidence="7">Inner-membrane translocator</fullName>
    </submittedName>
</protein>
<reference evidence="7 8" key="1">
    <citation type="journal article" date="2015" name="Genome Announc.">
        <title>Complete genome sequence of the human gut symbiont Roseburia hominis.</title>
        <authorList>
            <person name="Travis A.J."/>
            <person name="Kelly D."/>
            <person name="Flint H.J."/>
            <person name="Aminov R.I."/>
        </authorList>
    </citation>
    <scope>NUCLEOTIDE SEQUENCE [LARGE SCALE GENOMIC DNA]</scope>
    <source>
        <strain evidence="8">DSM 16839 / JCM 17582 / NCIMB 14029 / A2-183</strain>
    </source>
</reference>
<dbReference type="InterPro" id="IPR001851">
    <property type="entry name" value="ABC_transp_permease"/>
</dbReference>
<dbReference type="STRING" id="585394.RHOM_04570"/>
<evidence type="ECO:0000256" key="5">
    <source>
        <dbReference type="ARBA" id="ARBA00023136"/>
    </source>
</evidence>
<dbReference type="GO" id="GO:0005886">
    <property type="term" value="C:plasma membrane"/>
    <property type="evidence" value="ECO:0007669"/>
    <property type="project" value="UniProtKB-SubCell"/>
</dbReference>
<evidence type="ECO:0000256" key="3">
    <source>
        <dbReference type="ARBA" id="ARBA00022692"/>
    </source>
</evidence>
<comment type="subcellular location">
    <subcellularLocation>
        <location evidence="1">Cell membrane</location>
        <topology evidence="1">Multi-pass membrane protein</topology>
    </subcellularLocation>
</comment>
<evidence type="ECO:0000256" key="1">
    <source>
        <dbReference type="ARBA" id="ARBA00004651"/>
    </source>
</evidence>
<dbReference type="RefSeq" id="WP_014079081.1">
    <property type="nucleotide sequence ID" value="NC_015977.1"/>
</dbReference>
<feature type="transmembrane region" description="Helical" evidence="6">
    <location>
        <begin position="12"/>
        <end position="30"/>
    </location>
</feature>
<name>G2T291_ROSHA</name>
<keyword evidence="2" id="KW-1003">Cell membrane</keyword>
<evidence type="ECO:0000256" key="4">
    <source>
        <dbReference type="ARBA" id="ARBA00022989"/>
    </source>
</evidence>
<evidence type="ECO:0000313" key="7">
    <source>
        <dbReference type="EMBL" id="AEN96036.1"/>
    </source>
</evidence>
<dbReference type="EMBL" id="CP003040">
    <property type="protein sequence ID" value="AEN96036.1"/>
    <property type="molecule type" value="Genomic_DNA"/>
</dbReference>
<sequence>MKEKSKRTKFLSEYSYIAVYVIILIVYVITNHGLTMSGFMNIFRHSAVIGIIGFGMGLICLTGDIDLSVGSMLALVSGFSVVIFNMTDNILLTFLFAVGFGAVCGLINGMLVGYGKIPAFIATLATMLIYRSFAQYYCQHIDKNLIGGGSSVYRMANANTLYQAMYNMGNGKVLTVPIVGILLIAVTIIFVYLTTETKYGKQIYAVGSNAKAARMTGIDVDKVKVSVFVIAGALVGLASFVWIAMNASADPATTGSSYEMYAIAAVVLGGISMSGGRGKMLGILFGAMSYTVIDKIIVALKMDSLINDAIKGIILIVVIMIQIVSPRIKEKIQKR</sequence>
<gene>
    <name evidence="7" type="ordered locus">RHOM_04570</name>
</gene>
<dbReference type="GeneID" id="93722759"/>
<dbReference type="GO" id="GO:0022857">
    <property type="term" value="F:transmembrane transporter activity"/>
    <property type="evidence" value="ECO:0007669"/>
    <property type="project" value="InterPro"/>
</dbReference>
<feature type="transmembrane region" description="Helical" evidence="6">
    <location>
        <begin position="90"/>
        <end position="112"/>
    </location>
</feature>
<keyword evidence="5 6" id="KW-0472">Membrane</keyword>
<feature type="transmembrane region" description="Helical" evidence="6">
    <location>
        <begin position="67"/>
        <end position="84"/>
    </location>
</feature>
<dbReference type="Pfam" id="PF02653">
    <property type="entry name" value="BPD_transp_2"/>
    <property type="match status" value="1"/>
</dbReference>
<feature type="transmembrane region" description="Helical" evidence="6">
    <location>
        <begin position="225"/>
        <end position="245"/>
    </location>
</feature>